<name>B7KFX7_GLOC7</name>
<reference evidence="2" key="1">
    <citation type="journal article" date="2011" name="MBio">
        <title>Novel metabolic attributes of the genus Cyanothece, comprising a group of unicellular nitrogen-fixing Cyanobacteria.</title>
        <authorList>
            <person name="Bandyopadhyay A."/>
            <person name="Elvitigala T."/>
            <person name="Welsh E."/>
            <person name="Stockel J."/>
            <person name="Liberton M."/>
            <person name="Min H."/>
            <person name="Sherman L.A."/>
            <person name="Pakrasi H.B."/>
        </authorList>
    </citation>
    <scope>NUCLEOTIDE SEQUENCE [LARGE SCALE GENOMIC DNA]</scope>
    <source>
        <strain evidence="2">PCC 7424</strain>
    </source>
</reference>
<evidence type="ECO:0000313" key="1">
    <source>
        <dbReference type="EMBL" id="ACK69170.1"/>
    </source>
</evidence>
<proteinExistence type="predicted"/>
<sequence>MMIPFTRIEWFSSMGISLLSFSLGALIGVTSPVNAQSSSNCFMETETGQRIDLSSICGKKVIAPPQSNSREIKAQGSAHRLSLMRANIPGQYLQTGRFNSVVRLGSVAPVSPSGGFYPVFSSSTQWKQLSDVSSLRSDPFGGSLMGQLYKGEPVRVYRDTRTDNSVYVETLRGRRGWIDTWALPDASGLLP</sequence>
<dbReference type="OrthoDB" id="513120at2"/>
<dbReference type="AlphaFoldDB" id="B7KFX7"/>
<dbReference type="Proteomes" id="UP000002384">
    <property type="component" value="Chromosome"/>
</dbReference>
<gene>
    <name evidence="1" type="ordered locus">PCC7424_0714</name>
</gene>
<protein>
    <submittedName>
        <fullName evidence="1">Uncharacterized protein</fullName>
    </submittedName>
</protein>
<dbReference type="HOGENOM" id="CLU_1419377_0_0_3"/>
<dbReference type="EMBL" id="CP001291">
    <property type="protein sequence ID" value="ACK69170.1"/>
    <property type="molecule type" value="Genomic_DNA"/>
</dbReference>
<dbReference type="RefSeq" id="WP_012598117.1">
    <property type="nucleotide sequence ID" value="NC_011729.1"/>
</dbReference>
<organism evidence="1 2">
    <name type="scientific">Gloeothece citriformis (strain PCC 7424)</name>
    <name type="common">Cyanothece sp. (strain PCC 7424)</name>
    <dbReference type="NCBI Taxonomy" id="65393"/>
    <lineage>
        <taxon>Bacteria</taxon>
        <taxon>Bacillati</taxon>
        <taxon>Cyanobacteriota</taxon>
        <taxon>Cyanophyceae</taxon>
        <taxon>Oscillatoriophycideae</taxon>
        <taxon>Chroococcales</taxon>
        <taxon>Aphanothecaceae</taxon>
        <taxon>Gloeothece</taxon>
        <taxon>Gloeothece citriformis</taxon>
    </lineage>
</organism>
<keyword evidence="2" id="KW-1185">Reference proteome</keyword>
<dbReference type="STRING" id="65393.PCC7424_0714"/>
<accession>B7KFX7</accession>
<dbReference type="KEGG" id="cyc:PCC7424_0714"/>
<dbReference type="eggNOG" id="ENOG5030M8J">
    <property type="taxonomic scope" value="Bacteria"/>
</dbReference>
<evidence type="ECO:0000313" key="2">
    <source>
        <dbReference type="Proteomes" id="UP000002384"/>
    </source>
</evidence>